<evidence type="ECO:0000313" key="2">
    <source>
        <dbReference type="EMBL" id="KAF2207728.1"/>
    </source>
</evidence>
<dbReference type="InterPro" id="IPR036249">
    <property type="entry name" value="Thioredoxin-like_sf"/>
</dbReference>
<proteinExistence type="predicted"/>
<dbReference type="AlphaFoldDB" id="A0A6A6EZT5"/>
<dbReference type="OrthoDB" id="4951845at2759"/>
<reference evidence="2" key="1">
    <citation type="journal article" date="2020" name="Stud. Mycol.">
        <title>101 Dothideomycetes genomes: a test case for predicting lifestyles and emergence of pathogens.</title>
        <authorList>
            <person name="Haridas S."/>
            <person name="Albert R."/>
            <person name="Binder M."/>
            <person name="Bloem J."/>
            <person name="Labutti K."/>
            <person name="Salamov A."/>
            <person name="Andreopoulos B."/>
            <person name="Baker S."/>
            <person name="Barry K."/>
            <person name="Bills G."/>
            <person name="Bluhm B."/>
            <person name="Cannon C."/>
            <person name="Castanera R."/>
            <person name="Culley D."/>
            <person name="Daum C."/>
            <person name="Ezra D."/>
            <person name="Gonzalez J."/>
            <person name="Henrissat B."/>
            <person name="Kuo A."/>
            <person name="Liang C."/>
            <person name="Lipzen A."/>
            <person name="Lutzoni F."/>
            <person name="Magnuson J."/>
            <person name="Mondo S."/>
            <person name="Nolan M."/>
            <person name="Ohm R."/>
            <person name="Pangilinan J."/>
            <person name="Park H.-J."/>
            <person name="Ramirez L."/>
            <person name="Alfaro M."/>
            <person name="Sun H."/>
            <person name="Tritt A."/>
            <person name="Yoshinaga Y."/>
            <person name="Zwiers L.-H."/>
            <person name="Turgeon B."/>
            <person name="Goodwin S."/>
            <person name="Spatafora J."/>
            <person name="Crous P."/>
            <person name="Grigoriev I."/>
        </authorList>
    </citation>
    <scope>NUCLEOTIDE SEQUENCE</scope>
    <source>
        <strain evidence="2">SCOH1-5</strain>
    </source>
</reference>
<keyword evidence="3" id="KW-1185">Reference proteome</keyword>
<dbReference type="Gene3D" id="3.40.30.10">
    <property type="entry name" value="Glutaredoxin"/>
    <property type="match status" value="1"/>
</dbReference>
<feature type="domain" description="GST N-terminal" evidence="1">
    <location>
        <begin position="13"/>
        <end position="104"/>
    </location>
</feature>
<dbReference type="SUPFAM" id="SSF52833">
    <property type="entry name" value="Thioredoxin-like"/>
    <property type="match status" value="1"/>
</dbReference>
<dbReference type="InterPro" id="IPR004045">
    <property type="entry name" value="Glutathione_S-Trfase_N"/>
</dbReference>
<evidence type="ECO:0000313" key="3">
    <source>
        <dbReference type="Proteomes" id="UP000799539"/>
    </source>
</evidence>
<evidence type="ECO:0000259" key="1">
    <source>
        <dbReference type="PROSITE" id="PS50404"/>
    </source>
</evidence>
<dbReference type="Proteomes" id="UP000799539">
    <property type="component" value="Unassembled WGS sequence"/>
</dbReference>
<dbReference type="CDD" id="cd03038">
    <property type="entry name" value="GST_N_etherase_LigE"/>
    <property type="match status" value="1"/>
</dbReference>
<dbReference type="InterPro" id="IPR054416">
    <property type="entry name" value="GST_UstS-like_C"/>
</dbReference>
<dbReference type="Gene3D" id="1.20.1050.10">
    <property type="match status" value="1"/>
</dbReference>
<dbReference type="CDD" id="cd00299">
    <property type="entry name" value="GST_C_family"/>
    <property type="match status" value="1"/>
</dbReference>
<gene>
    <name evidence="2" type="ORF">CERZMDRAFT_50468</name>
</gene>
<dbReference type="EMBL" id="ML992700">
    <property type="protein sequence ID" value="KAF2207728.1"/>
    <property type="molecule type" value="Genomic_DNA"/>
</dbReference>
<dbReference type="PROSITE" id="PS50404">
    <property type="entry name" value="GST_NTER"/>
    <property type="match status" value="1"/>
</dbReference>
<dbReference type="Pfam" id="PF13409">
    <property type="entry name" value="GST_N_2"/>
    <property type="match status" value="1"/>
</dbReference>
<sequence>MSSGAASITFYDIASAPPLRTFAANPWKIRLALNYKRVPYKTQWVQMPDIAAVREKLGVPANRTNADGSPYHTLPVIEDQSTGALVGDTFEIAQYLDSTYPSKEGKNLFRPETIGLVAAHNAHIDGIFTKYALLCSKMPFDPSVASKVGEMFAKRAAYMGKDMSVSEERRQAMFIAFEAALGELSKAYLAKPFLDGQDPVYADLIIGAWLKMFEACMPEEDWAQVRTWHGGLWGRVVDELKPWAEMK</sequence>
<protein>
    <recommendedName>
        <fullName evidence="1">GST N-terminal domain-containing protein</fullName>
    </recommendedName>
</protein>
<accession>A0A6A6EZT5</accession>
<dbReference type="Pfam" id="PF22041">
    <property type="entry name" value="GST_C_7"/>
    <property type="match status" value="1"/>
</dbReference>
<organism evidence="2 3">
    <name type="scientific">Cercospora zeae-maydis SCOH1-5</name>
    <dbReference type="NCBI Taxonomy" id="717836"/>
    <lineage>
        <taxon>Eukaryota</taxon>
        <taxon>Fungi</taxon>
        <taxon>Dikarya</taxon>
        <taxon>Ascomycota</taxon>
        <taxon>Pezizomycotina</taxon>
        <taxon>Dothideomycetes</taxon>
        <taxon>Dothideomycetidae</taxon>
        <taxon>Mycosphaerellales</taxon>
        <taxon>Mycosphaerellaceae</taxon>
        <taxon>Cercospora</taxon>
    </lineage>
</organism>
<name>A0A6A6EZT5_9PEZI</name>